<feature type="domain" description="N-acetyltransferase" evidence="1">
    <location>
        <begin position="11"/>
        <end position="158"/>
    </location>
</feature>
<dbReference type="RefSeq" id="XP_018281615.1">
    <property type="nucleotide sequence ID" value="XM_018421187.1"/>
</dbReference>
<dbReference type="OrthoDB" id="410198at2759"/>
<evidence type="ECO:0000313" key="3">
    <source>
        <dbReference type="Proteomes" id="UP000053611"/>
    </source>
</evidence>
<sequence length="161" mass="17268">MSGLVSPTESLTIRLIPPEETHFLRHAVLWPTVPLSAQAQPYDASPTIHLGAFHSSSPSPIGVLTLVPAHCTCSPEYGVQLPKFAVSTEWQGRGVGGAMLAAAIQYAAGAVQLDARLDQRAFYEKRGFAALSSQTFTKCGPGGAGPPIEYVRMRRTRIHDV</sequence>
<dbReference type="Gene3D" id="3.40.630.30">
    <property type="match status" value="1"/>
</dbReference>
<dbReference type="SUPFAM" id="SSF55729">
    <property type="entry name" value="Acyl-CoA N-acyltransferases (Nat)"/>
    <property type="match status" value="1"/>
</dbReference>
<keyword evidence="3" id="KW-1185">Reference proteome</keyword>
<dbReference type="PROSITE" id="PS51186">
    <property type="entry name" value="GNAT"/>
    <property type="match status" value="1"/>
</dbReference>
<organism evidence="2 3">
    <name type="scientific">Cutaneotrichosporon oleaginosum</name>
    <dbReference type="NCBI Taxonomy" id="879819"/>
    <lineage>
        <taxon>Eukaryota</taxon>
        <taxon>Fungi</taxon>
        <taxon>Dikarya</taxon>
        <taxon>Basidiomycota</taxon>
        <taxon>Agaricomycotina</taxon>
        <taxon>Tremellomycetes</taxon>
        <taxon>Trichosporonales</taxon>
        <taxon>Trichosporonaceae</taxon>
        <taxon>Cutaneotrichosporon</taxon>
    </lineage>
</organism>
<evidence type="ECO:0000259" key="1">
    <source>
        <dbReference type="PROSITE" id="PS51186"/>
    </source>
</evidence>
<evidence type="ECO:0000313" key="2">
    <source>
        <dbReference type="EMBL" id="KLT45124.1"/>
    </source>
</evidence>
<protein>
    <recommendedName>
        <fullName evidence="1">N-acetyltransferase domain-containing protein</fullName>
    </recommendedName>
</protein>
<dbReference type="InterPro" id="IPR000182">
    <property type="entry name" value="GNAT_dom"/>
</dbReference>
<dbReference type="InterPro" id="IPR016181">
    <property type="entry name" value="Acyl_CoA_acyltransferase"/>
</dbReference>
<dbReference type="GO" id="GO:0016747">
    <property type="term" value="F:acyltransferase activity, transferring groups other than amino-acyl groups"/>
    <property type="evidence" value="ECO:0007669"/>
    <property type="project" value="InterPro"/>
</dbReference>
<dbReference type="Pfam" id="PF13508">
    <property type="entry name" value="Acetyltransf_7"/>
    <property type="match status" value="1"/>
</dbReference>
<dbReference type="Proteomes" id="UP000053611">
    <property type="component" value="Unassembled WGS sequence"/>
</dbReference>
<proteinExistence type="predicted"/>
<reference evidence="2 3" key="1">
    <citation type="submission" date="2015-03" db="EMBL/GenBank/DDBJ databases">
        <title>Genomics and transcriptomics of the oil-accumulating basidiomycete yeast T. oleaginosus allow insights into substrate utilization and the diverse evolutionary trajectories of mating systems in fungi.</title>
        <authorList>
            <consortium name="DOE Joint Genome Institute"/>
            <person name="Kourist R."/>
            <person name="Kracht O."/>
            <person name="Bracharz F."/>
            <person name="Lipzen A."/>
            <person name="Nolan M."/>
            <person name="Ohm R."/>
            <person name="Grigoriev I."/>
            <person name="Sun S."/>
            <person name="Heitman J."/>
            <person name="Bruck T."/>
            <person name="Nowrousian M."/>
        </authorList>
    </citation>
    <scope>NUCLEOTIDE SEQUENCE [LARGE SCALE GENOMIC DNA]</scope>
    <source>
        <strain evidence="2 3">IBC0246</strain>
    </source>
</reference>
<accession>A0A0J1BB07</accession>
<name>A0A0J1BB07_9TREE</name>
<dbReference type="GeneID" id="28981790"/>
<gene>
    <name evidence="2" type="ORF">CC85DRAFT_270230</name>
</gene>
<dbReference type="AlphaFoldDB" id="A0A0J1BB07"/>
<dbReference type="EMBL" id="KQ087183">
    <property type="protein sequence ID" value="KLT45124.1"/>
    <property type="molecule type" value="Genomic_DNA"/>
</dbReference>